<comment type="caution">
    <text evidence="2">The sequence shown here is derived from an EMBL/GenBank/DDBJ whole genome shotgun (WGS) entry which is preliminary data.</text>
</comment>
<keyword evidence="1" id="KW-1133">Transmembrane helix</keyword>
<proteinExistence type="predicted"/>
<dbReference type="Pfam" id="PF19578">
    <property type="entry name" value="DUF6090"/>
    <property type="match status" value="1"/>
</dbReference>
<dbReference type="InterPro" id="IPR045749">
    <property type="entry name" value="DUF6090"/>
</dbReference>
<evidence type="ECO:0000313" key="2">
    <source>
        <dbReference type="EMBL" id="MBO3118025.1"/>
    </source>
</evidence>
<name>A0ABS3T5L3_9FLAO</name>
<evidence type="ECO:0000313" key="3">
    <source>
        <dbReference type="Proteomes" id="UP000676776"/>
    </source>
</evidence>
<dbReference type="EMBL" id="JAGEVF010000017">
    <property type="protein sequence ID" value="MBO3118025.1"/>
    <property type="molecule type" value="Genomic_DNA"/>
</dbReference>
<keyword evidence="1" id="KW-0812">Transmembrane</keyword>
<accession>A0ABS3T5L3</accession>
<organism evidence="2 3">
    <name type="scientific">Winogradskyella pelagia</name>
    <dbReference type="NCBI Taxonomy" id="2819984"/>
    <lineage>
        <taxon>Bacteria</taxon>
        <taxon>Pseudomonadati</taxon>
        <taxon>Bacteroidota</taxon>
        <taxon>Flavobacteriia</taxon>
        <taxon>Flavobacteriales</taxon>
        <taxon>Flavobacteriaceae</taxon>
        <taxon>Winogradskyella</taxon>
    </lineage>
</organism>
<feature type="transmembrane region" description="Helical" evidence="1">
    <location>
        <begin position="21"/>
        <end position="42"/>
    </location>
</feature>
<dbReference type="Proteomes" id="UP000676776">
    <property type="component" value="Unassembled WGS sequence"/>
</dbReference>
<evidence type="ECO:0000256" key="1">
    <source>
        <dbReference type="SAM" id="Phobius"/>
    </source>
</evidence>
<protein>
    <submittedName>
        <fullName evidence="2">Uncharacterized protein</fullName>
    </submittedName>
</protein>
<keyword evidence="1" id="KW-0472">Membrane</keyword>
<reference evidence="2 3" key="1">
    <citation type="submission" date="2021-03" db="EMBL/GenBank/DDBJ databases">
        <title>Winogradskyella sp. nov., isolated from costal sediment.</title>
        <authorList>
            <person name="Gao C."/>
        </authorList>
    </citation>
    <scope>NUCLEOTIDE SEQUENCE [LARGE SCALE GENOMIC DNA]</scope>
    <source>
        <strain evidence="2 3">DF17</strain>
    </source>
</reference>
<sequence length="246" mass="28897">MIKFFRHIRKSLLEQNKMGKYFKYAIGEIILVVIGILIALQINNWNEERKQSEKRDSYYLSMIGSFEKDLQKIDSYEKYLEGIQNNVNEFRINVKKSSNYLKASQYIDSLNIFTSDLDLNASIWESIVNSGHIELMDESIKSSLLEFWNSYNDYKEANYANSQHYWDLIKSILLTNSSNYALKVVKQNEVLSLKAEKARNHMEEVNTVLVAIGFREVGNRGSQFRMKQFKNEIKKIISDMRNKLDN</sequence>
<keyword evidence="3" id="KW-1185">Reference proteome</keyword>
<dbReference type="RefSeq" id="WP_208155398.1">
    <property type="nucleotide sequence ID" value="NZ_JAGEVF010000017.1"/>
</dbReference>
<gene>
    <name evidence="2" type="ORF">J4050_14805</name>
</gene>